<gene>
    <name evidence="7" type="ORF">R69888_00804</name>
</gene>
<dbReference type="PROSITE" id="PS51935">
    <property type="entry name" value="NLPC_P60"/>
    <property type="match status" value="1"/>
</dbReference>
<proteinExistence type="inferred from homology"/>
<dbReference type="Pfam" id="PF00877">
    <property type="entry name" value="NLPC_P60"/>
    <property type="match status" value="1"/>
</dbReference>
<keyword evidence="8" id="KW-1185">Reference proteome</keyword>
<comment type="caution">
    <text evidence="7">The sequence shown here is derived from an EMBL/GenBank/DDBJ whole genome shotgun (WGS) entry which is preliminary data.</text>
</comment>
<dbReference type="InterPro" id="IPR039439">
    <property type="entry name" value="SH3b1_dom"/>
</dbReference>
<organism evidence="7 8">
    <name type="scientific">Paraburkholderia haematera</name>
    <dbReference type="NCBI Taxonomy" id="2793077"/>
    <lineage>
        <taxon>Bacteria</taxon>
        <taxon>Pseudomonadati</taxon>
        <taxon>Pseudomonadota</taxon>
        <taxon>Betaproteobacteria</taxon>
        <taxon>Burkholderiales</taxon>
        <taxon>Burkholderiaceae</taxon>
        <taxon>Paraburkholderia</taxon>
    </lineage>
</organism>
<name>A0ABN7KN36_9BURK</name>
<feature type="region of interest" description="Disordered" evidence="5">
    <location>
        <begin position="527"/>
        <end position="559"/>
    </location>
</feature>
<reference evidence="7 8" key="1">
    <citation type="submission" date="2021-02" db="EMBL/GenBank/DDBJ databases">
        <authorList>
            <person name="Vanwijnsberghe S."/>
        </authorList>
    </citation>
    <scope>NUCLEOTIDE SEQUENCE [LARGE SCALE GENOMIC DNA]</scope>
    <source>
        <strain evidence="7 8">LMG 31837</strain>
    </source>
</reference>
<evidence type="ECO:0000256" key="1">
    <source>
        <dbReference type="ARBA" id="ARBA00007074"/>
    </source>
</evidence>
<evidence type="ECO:0000256" key="4">
    <source>
        <dbReference type="ARBA" id="ARBA00022807"/>
    </source>
</evidence>
<feature type="domain" description="NlpC/P60" evidence="6">
    <location>
        <begin position="369"/>
        <end position="491"/>
    </location>
</feature>
<dbReference type="RefSeq" id="WP_211609717.1">
    <property type="nucleotide sequence ID" value="NZ_CAJNBK010000001.1"/>
</dbReference>
<dbReference type="InterPro" id="IPR000064">
    <property type="entry name" value="NLP_P60_dom"/>
</dbReference>
<evidence type="ECO:0000256" key="3">
    <source>
        <dbReference type="ARBA" id="ARBA00022801"/>
    </source>
</evidence>
<dbReference type="EMBL" id="CAJNBK010000001">
    <property type="protein sequence ID" value="CAE6702313.1"/>
    <property type="molecule type" value="Genomic_DNA"/>
</dbReference>
<dbReference type="Gene3D" id="3.90.1720.10">
    <property type="entry name" value="endopeptidase domain like (from Nostoc punctiforme)"/>
    <property type="match status" value="1"/>
</dbReference>
<keyword evidence="4" id="KW-0788">Thiol protease</keyword>
<keyword evidence="3" id="KW-0378">Hydrolase</keyword>
<evidence type="ECO:0000313" key="8">
    <source>
        <dbReference type="Proteomes" id="UP000672526"/>
    </source>
</evidence>
<evidence type="ECO:0000256" key="5">
    <source>
        <dbReference type="SAM" id="MobiDB-lite"/>
    </source>
</evidence>
<evidence type="ECO:0000259" key="6">
    <source>
        <dbReference type="PROSITE" id="PS51935"/>
    </source>
</evidence>
<dbReference type="Proteomes" id="UP000672526">
    <property type="component" value="Unassembled WGS sequence"/>
</dbReference>
<comment type="similarity">
    <text evidence="1">Belongs to the peptidase C40 family.</text>
</comment>
<evidence type="ECO:0000313" key="7">
    <source>
        <dbReference type="EMBL" id="CAE6702313.1"/>
    </source>
</evidence>
<dbReference type="InterPro" id="IPR038765">
    <property type="entry name" value="Papain-like_cys_pep_sf"/>
</dbReference>
<dbReference type="InterPro" id="IPR026864">
    <property type="entry name" value="SH3b2-type_SH3"/>
</dbReference>
<dbReference type="SUPFAM" id="SSF54001">
    <property type="entry name" value="Cysteine proteinases"/>
    <property type="match status" value="1"/>
</dbReference>
<sequence>MPVAVLSRPAACSAAHLAAHLAARLPHARRAARFCAALAVAVTLAACSNPSPTREAHTSVDTVALFPIANYDQNVDHWLEPDSPGYDQPFLSPADQQAHFSALYARYFGTGTTAPSPWNSAYVTLRVYRQQGADIVALQQRRIGKFDNTGKSGAAIGYGENFRPHDKAWIDAIAQNMAVGQFSQEPVYQPERRAIATSNLMVRELPTMDPSFYDRHLAGEGYPFDNLQISAVRPGTPLYVLGSSADGAWRYVQTPDVQGWVRSDGLGMTDDTFVDAWRAATAKSLGAVTVASAPLRDSRGVFRFDAPAGTLLPLAAGNGARPSTRADKTASADATSSRKLLVPARDVDGKAIIRVAQLSDAQIAPMPLAATPRHLAMLMKTLIGRPYGWGNSGLYNDCSSELQSIFATFGVWLPRHSSTQLSAGRMIDLSASTPAQRLDYLAQHGEPLRTLIYIGGHVMLYIGNTTRNGAAVPVVYQDVWGLRPADNSRRAVIGGSVILPLFEHIPEDATLQSLAATPTFQISILGAPGGAPGGATAAPSTPSAPGTPAAPPDDDNPAG</sequence>
<dbReference type="Pfam" id="PF12914">
    <property type="entry name" value="SH3_7"/>
    <property type="match status" value="1"/>
</dbReference>
<feature type="compositionally biased region" description="Low complexity" evidence="5">
    <location>
        <begin position="534"/>
        <end position="547"/>
    </location>
</feature>
<evidence type="ECO:0000256" key="2">
    <source>
        <dbReference type="ARBA" id="ARBA00022670"/>
    </source>
</evidence>
<protein>
    <recommendedName>
        <fullName evidence="6">NlpC/P60 domain-containing protein</fullName>
    </recommendedName>
</protein>
<dbReference type="Pfam" id="PF12913">
    <property type="entry name" value="SH3_6"/>
    <property type="match status" value="1"/>
</dbReference>
<keyword evidence="2" id="KW-0645">Protease</keyword>
<accession>A0ABN7KN36</accession>